<feature type="coiled-coil region" evidence="1">
    <location>
        <begin position="805"/>
        <end position="857"/>
    </location>
</feature>
<feature type="coiled-coil region" evidence="1">
    <location>
        <begin position="717"/>
        <end position="769"/>
    </location>
</feature>
<evidence type="ECO:0000256" key="1">
    <source>
        <dbReference type="SAM" id="Coils"/>
    </source>
</evidence>
<sequence>TEHVSETHTTRDHTSFHLHRYRHLEILRRRLNDDAPEPPNHTGVTPGTPSSIIFSDLIDTTNQTERLNTGLHRDFTHNHRKATSNNCIGDQTTTPNGSPKESANHQNPKPATQHQGDYRIPESKPTCQEFSPAGNHRDSLSLSRRDFEEEVKFLREELCMSKSKHLLLLQELESKETELQCSSLSVEKLEETISSLTLESLCEIESMKLDISALEQALVDAMRIQEESIQEKDQLRGVIEEVQFQSREAQEKAKSVEKLNEELRKRIAGSEKSIKEFFQSTKERLESENEEQPPLNGECFFAELSHVFPLSSEGRECFDAIIKRLELPRNVTLIDKMEGMGKQIQLQEDLVKRLKEELKEEKLKAKEEAEDLTQEMAELRYKMTCLVDEERKRRVCVEQASLQRIAEVETQMKRETNKRSSTDMLPLSVHHQPNRAIKHLTPPGLHPQPPKSHLQQLYWRFRKFSSKPHKQTTTPNGSPKESANHQNPKPATQHQGDYRIPESKPTCQEFSPAGNHRDSLSLSRRDFEEEVKFLREELCMSKSEHLLLLQELESKETELQCSSLSVEKLEETISSLTLESLCEIESMKLDISALEQALVDAMRIQEESIQEKDQLRGVIEEVQFQSREAQEKAKSVEKLNEELRKRIAGSEKSIKEFFQSTKERLESENEEQPPLNGECFFAELSHVFPLSSEVRECFDAIIKRLELPRNVTLIDKMEGMGKQIQLQEDLVKRLKEELKEEKLKAKEEAEDLTQEMAELRYKMTCLVDEERKRRVCVEQASLQRIAEVETQRLELPRNVTLIDKMEGMGKQIQLQEDLVKRLKEELKEEKLKAKEEAEDLTQEMAELRYKMTCLVDEERKRRVCVEQASLQRIAEVETQMKRETNKRSSTDMLPLSVL</sequence>
<feature type="compositionally biased region" description="Polar residues" evidence="2">
    <location>
        <begin position="42"/>
        <end position="52"/>
    </location>
</feature>
<feature type="coiled-coil region" evidence="1">
    <location>
        <begin position="337"/>
        <end position="389"/>
    </location>
</feature>
<name>A0ABQ8A163_BRANA</name>
<dbReference type="PANTHER" id="PTHR36390">
    <property type="entry name" value="MYOSIN HEAVY CHAIN-LIKE PROTEIN"/>
    <property type="match status" value="1"/>
</dbReference>
<keyword evidence="1" id="KW-0175">Coiled coil</keyword>
<proteinExistence type="predicted"/>
<feature type="coiled-coil region" evidence="1">
    <location>
        <begin position="612"/>
        <end position="653"/>
    </location>
</feature>
<feature type="region of interest" description="Disordered" evidence="2">
    <location>
        <begin position="467"/>
        <end position="521"/>
    </location>
</feature>
<dbReference type="Proteomes" id="UP000824890">
    <property type="component" value="Unassembled WGS sequence"/>
</dbReference>
<accession>A0ABQ8A163</accession>
<feature type="compositionally biased region" description="Polar residues" evidence="2">
    <location>
        <begin position="471"/>
        <end position="495"/>
    </location>
</feature>
<evidence type="ECO:0000256" key="2">
    <source>
        <dbReference type="SAM" id="MobiDB-lite"/>
    </source>
</evidence>
<feature type="non-terminal residue" evidence="3">
    <location>
        <position position="1"/>
    </location>
</feature>
<evidence type="ECO:0000313" key="4">
    <source>
        <dbReference type="Proteomes" id="UP000824890"/>
    </source>
</evidence>
<comment type="caution">
    <text evidence="3">The sequence shown here is derived from an EMBL/GenBank/DDBJ whole genome shotgun (WGS) entry which is preliminary data.</text>
</comment>
<dbReference type="PANTHER" id="PTHR36390:SF1">
    <property type="entry name" value="MYOSIN HEAVY CHAIN-LIKE PROTEIN"/>
    <property type="match status" value="1"/>
</dbReference>
<keyword evidence="4" id="KW-1185">Reference proteome</keyword>
<protein>
    <submittedName>
        <fullName evidence="3">Uncharacterized protein</fullName>
    </submittedName>
</protein>
<gene>
    <name evidence="3" type="ORF">HID58_062032</name>
</gene>
<feature type="region of interest" description="Disordered" evidence="2">
    <location>
        <begin position="32"/>
        <end position="52"/>
    </location>
</feature>
<organism evidence="3 4">
    <name type="scientific">Brassica napus</name>
    <name type="common">Rape</name>
    <dbReference type="NCBI Taxonomy" id="3708"/>
    <lineage>
        <taxon>Eukaryota</taxon>
        <taxon>Viridiplantae</taxon>
        <taxon>Streptophyta</taxon>
        <taxon>Embryophyta</taxon>
        <taxon>Tracheophyta</taxon>
        <taxon>Spermatophyta</taxon>
        <taxon>Magnoliopsida</taxon>
        <taxon>eudicotyledons</taxon>
        <taxon>Gunneridae</taxon>
        <taxon>Pentapetalae</taxon>
        <taxon>rosids</taxon>
        <taxon>malvids</taxon>
        <taxon>Brassicales</taxon>
        <taxon>Brassicaceae</taxon>
        <taxon>Brassiceae</taxon>
        <taxon>Brassica</taxon>
    </lineage>
</organism>
<evidence type="ECO:0000313" key="3">
    <source>
        <dbReference type="EMBL" id="KAH0885936.1"/>
    </source>
</evidence>
<dbReference type="EMBL" id="JAGKQM010000014">
    <property type="protein sequence ID" value="KAH0885936.1"/>
    <property type="molecule type" value="Genomic_DNA"/>
</dbReference>
<feature type="coiled-coil region" evidence="1">
    <location>
        <begin position="232"/>
        <end position="273"/>
    </location>
</feature>
<reference evidence="3 4" key="1">
    <citation type="submission" date="2021-05" db="EMBL/GenBank/DDBJ databases">
        <title>Genome Assembly of Synthetic Allotetraploid Brassica napus Reveals Homoeologous Exchanges between Subgenomes.</title>
        <authorList>
            <person name="Davis J.T."/>
        </authorList>
    </citation>
    <scope>NUCLEOTIDE SEQUENCE [LARGE SCALE GENOMIC DNA]</scope>
    <source>
        <strain evidence="4">cv. Da-Ae</strain>
        <tissue evidence="3">Seedling</tissue>
    </source>
</reference>
<feature type="region of interest" description="Disordered" evidence="2">
    <location>
        <begin position="81"/>
        <end position="141"/>
    </location>
</feature>
<feature type="compositionally biased region" description="Polar residues" evidence="2">
    <location>
        <begin position="83"/>
        <end position="115"/>
    </location>
</feature>